<dbReference type="Proteomes" id="UP000179627">
    <property type="component" value="Unassembled WGS sequence"/>
</dbReference>
<dbReference type="AlphaFoldDB" id="A0A1S1QH12"/>
<reference evidence="4" key="1">
    <citation type="submission" date="2016-07" db="EMBL/GenBank/DDBJ databases">
        <title>Sequence Frankia sp. strain CcI1.17.</title>
        <authorList>
            <person name="Ghodhbane-Gtari F."/>
            <person name="Swanson E."/>
            <person name="Gueddou A."/>
            <person name="Morris K."/>
            <person name="Hezbri K."/>
            <person name="Ktari A."/>
            <person name="Nouioui I."/>
            <person name="Abebe-Akele F."/>
            <person name="Simpson S."/>
            <person name="Thomas K."/>
            <person name="Gtari M."/>
            <person name="Tisa L.S."/>
            <person name="Hurst S."/>
        </authorList>
    </citation>
    <scope>NUCLEOTIDE SEQUENCE [LARGE SCALE GENOMIC DNA]</scope>
    <source>
        <strain evidence="4">Cc1.17</strain>
    </source>
</reference>
<evidence type="ECO:0000313" key="4">
    <source>
        <dbReference type="Proteomes" id="UP000179627"/>
    </source>
</evidence>
<feature type="transmembrane region" description="Helical" evidence="2">
    <location>
        <begin position="168"/>
        <end position="193"/>
    </location>
</feature>
<keyword evidence="2" id="KW-1133">Transmembrane helix</keyword>
<keyword evidence="4" id="KW-1185">Reference proteome</keyword>
<sequence length="230" mass="24249">MLLLAQTPLYFMYSGAPPDWNVLTRILLSLFGCAFLIAFLVGFWNILRHADPTLDWVATTALCAGLVYVTGVLVSQSLEAGTVIVSEVPVDPTVDGPLAPGQFLLYGATGRTMTALFLVASGFAVSRTRLLHSWVGATAYLLAAANLAFVPSVFFGSDAADFYSAVGWGATAFAASFLMFWVLAVGIAILRLAGVEGNATMPAPEPEHGRAPEHTPVAGRTRASAAVTPR</sequence>
<organism evidence="3 4">
    <name type="scientific">Parafrankia colletiae</name>
    <dbReference type="NCBI Taxonomy" id="573497"/>
    <lineage>
        <taxon>Bacteria</taxon>
        <taxon>Bacillati</taxon>
        <taxon>Actinomycetota</taxon>
        <taxon>Actinomycetes</taxon>
        <taxon>Frankiales</taxon>
        <taxon>Frankiaceae</taxon>
        <taxon>Parafrankia</taxon>
    </lineage>
</organism>
<evidence type="ECO:0000256" key="1">
    <source>
        <dbReference type="SAM" id="MobiDB-lite"/>
    </source>
</evidence>
<evidence type="ECO:0000313" key="3">
    <source>
        <dbReference type="EMBL" id="OHV34063.1"/>
    </source>
</evidence>
<dbReference type="EMBL" id="MBLM01000129">
    <property type="protein sequence ID" value="OHV34063.1"/>
    <property type="molecule type" value="Genomic_DNA"/>
</dbReference>
<feature type="transmembrane region" description="Helical" evidence="2">
    <location>
        <begin position="56"/>
        <end position="74"/>
    </location>
</feature>
<keyword evidence="2" id="KW-0472">Membrane</keyword>
<gene>
    <name evidence="3" type="ORF">CC117_22455</name>
</gene>
<name>A0A1S1QH12_9ACTN</name>
<accession>A0A1S1QH12</accession>
<keyword evidence="2" id="KW-0812">Transmembrane</keyword>
<proteinExistence type="predicted"/>
<feature type="transmembrane region" description="Helical" evidence="2">
    <location>
        <begin position="137"/>
        <end position="156"/>
    </location>
</feature>
<comment type="caution">
    <text evidence="3">The sequence shown here is derived from an EMBL/GenBank/DDBJ whole genome shotgun (WGS) entry which is preliminary data.</text>
</comment>
<protein>
    <submittedName>
        <fullName evidence="3">Uncharacterized protein</fullName>
    </submittedName>
</protein>
<feature type="transmembrane region" description="Helical" evidence="2">
    <location>
        <begin position="103"/>
        <end position="125"/>
    </location>
</feature>
<evidence type="ECO:0000256" key="2">
    <source>
        <dbReference type="SAM" id="Phobius"/>
    </source>
</evidence>
<feature type="region of interest" description="Disordered" evidence="1">
    <location>
        <begin position="201"/>
        <end position="230"/>
    </location>
</feature>
<feature type="transmembrane region" description="Helical" evidence="2">
    <location>
        <begin position="20"/>
        <end position="44"/>
    </location>
</feature>